<feature type="region of interest" description="Disordered" evidence="1">
    <location>
        <begin position="429"/>
        <end position="454"/>
    </location>
</feature>
<organism evidence="2 3">
    <name type="scientific">Pseudocercospora fijiensis (strain CIRAD86)</name>
    <name type="common">Black leaf streak disease fungus</name>
    <name type="synonym">Mycosphaerella fijiensis</name>
    <dbReference type="NCBI Taxonomy" id="383855"/>
    <lineage>
        <taxon>Eukaryota</taxon>
        <taxon>Fungi</taxon>
        <taxon>Dikarya</taxon>
        <taxon>Ascomycota</taxon>
        <taxon>Pezizomycotina</taxon>
        <taxon>Dothideomycetes</taxon>
        <taxon>Dothideomycetidae</taxon>
        <taxon>Mycosphaerellales</taxon>
        <taxon>Mycosphaerellaceae</taxon>
        <taxon>Pseudocercospora</taxon>
    </lineage>
</organism>
<dbReference type="RefSeq" id="XP_007931275.1">
    <property type="nucleotide sequence ID" value="XM_007933084.1"/>
</dbReference>
<dbReference type="GeneID" id="19339613"/>
<evidence type="ECO:0000313" key="2">
    <source>
        <dbReference type="EMBL" id="EME77643.1"/>
    </source>
</evidence>
<accession>M3AKF3</accession>
<reference evidence="2 3" key="1">
    <citation type="journal article" date="2012" name="PLoS Pathog.">
        <title>Diverse lifestyles and strategies of plant pathogenesis encoded in the genomes of eighteen Dothideomycetes fungi.</title>
        <authorList>
            <person name="Ohm R.A."/>
            <person name="Feau N."/>
            <person name="Henrissat B."/>
            <person name="Schoch C.L."/>
            <person name="Horwitz B.A."/>
            <person name="Barry K.W."/>
            <person name="Condon B.J."/>
            <person name="Copeland A.C."/>
            <person name="Dhillon B."/>
            <person name="Glaser F."/>
            <person name="Hesse C.N."/>
            <person name="Kosti I."/>
            <person name="LaButti K."/>
            <person name="Lindquist E.A."/>
            <person name="Lucas S."/>
            <person name="Salamov A.A."/>
            <person name="Bradshaw R.E."/>
            <person name="Ciuffetti L."/>
            <person name="Hamelin R.C."/>
            <person name="Kema G.H.J."/>
            <person name="Lawrence C."/>
            <person name="Scott J.A."/>
            <person name="Spatafora J.W."/>
            <person name="Turgeon B.G."/>
            <person name="de Wit P.J.G.M."/>
            <person name="Zhong S."/>
            <person name="Goodwin S.B."/>
            <person name="Grigoriev I.V."/>
        </authorList>
    </citation>
    <scope>NUCLEOTIDE SEQUENCE [LARGE SCALE GENOMIC DNA]</scope>
    <source>
        <strain evidence="2 3">CIRAD86</strain>
    </source>
</reference>
<dbReference type="KEGG" id="pfj:MYCFIDRAFT_44941"/>
<dbReference type="OrthoDB" id="27237at2759"/>
<dbReference type="EMBL" id="KB446564">
    <property type="protein sequence ID" value="EME77643.1"/>
    <property type="molecule type" value="Genomic_DNA"/>
</dbReference>
<proteinExistence type="predicted"/>
<dbReference type="STRING" id="383855.M3AKF3"/>
<dbReference type="InterPro" id="IPR010770">
    <property type="entry name" value="Ecd"/>
</dbReference>
<evidence type="ECO:0000313" key="3">
    <source>
        <dbReference type="Proteomes" id="UP000016932"/>
    </source>
</evidence>
<feature type="compositionally biased region" description="Acidic residues" evidence="1">
    <location>
        <begin position="430"/>
        <end position="448"/>
    </location>
</feature>
<dbReference type="GO" id="GO:0005634">
    <property type="term" value="C:nucleus"/>
    <property type="evidence" value="ECO:0007669"/>
    <property type="project" value="TreeGrafter"/>
</dbReference>
<dbReference type="PANTHER" id="PTHR13060">
    <property type="entry name" value="SGT1 PROTEIN HSGT1 SUPPRESSOR OF GCR2"/>
    <property type="match status" value="1"/>
</dbReference>
<dbReference type="HOGENOM" id="CLU_006241_2_0_1"/>
<dbReference type="VEuPathDB" id="FungiDB:MYCFIDRAFT_44941"/>
<dbReference type="AlphaFoldDB" id="M3AKF3"/>
<dbReference type="Proteomes" id="UP000016932">
    <property type="component" value="Unassembled WGS sequence"/>
</dbReference>
<protein>
    <submittedName>
        <fullName evidence="2">Uncharacterized protein</fullName>
    </submittedName>
</protein>
<keyword evidence="3" id="KW-1185">Reference proteome</keyword>
<evidence type="ECO:0000256" key="1">
    <source>
        <dbReference type="SAM" id="MobiDB-lite"/>
    </source>
</evidence>
<feature type="region of interest" description="Disordered" evidence="1">
    <location>
        <begin position="571"/>
        <end position="595"/>
    </location>
</feature>
<dbReference type="Pfam" id="PF07093">
    <property type="entry name" value="SGT1"/>
    <property type="match status" value="1"/>
</dbReference>
<dbReference type="PANTHER" id="PTHR13060:SF0">
    <property type="entry name" value="PROTEIN ECDYSONELESS HOMOLOG"/>
    <property type="match status" value="1"/>
</dbReference>
<dbReference type="eggNOG" id="KOG2406">
    <property type="taxonomic scope" value="Eukaryota"/>
</dbReference>
<name>M3AKF3_PSEFD</name>
<gene>
    <name evidence="2" type="ORF">MYCFIDRAFT_44941</name>
</gene>
<sequence length="595" mass="66976">MDAQIPDDGLKWFGEGFDGFPRRLPDDCVECIIHVIDQKLNSSSAIRARLTEILRAANDLKKRHLRDYIWQRQHFNLNLLPRPDLARSDISQASKATPFLKGRTDFGDSVADEWLIVWLLRELSSQFPNAWIRVYDTDGEFLLIEAANALPKWLNPEIAENRVWMNAGHLKIIPLENGLTSQNLTLQDALNIIRQTPDKLLIESAVEQEAFHRLREYPYAISSSLHNGLITIPRRLAYLLHRNPAYISPAIEAFYLRDPISLKPLSTKDTATLVFAPEDFVTVSLKFTKVGFAQLRSQIFDAPPAWTGIIPRLQDEKVMVGMKLACGFEILLSDPQNQDNREVREMKLLLEDIESGEEVLPDDAEISSWPKTEGDEKWLDIDYNDFEKELSGKAASGQQTTKDGFGDKGAQENLRKMVSRFEDFMKDDEAGVDGIDDISGSEDGDSEDDLKAEKSDIDDVDFENAMRETQAMPKEQLEQSGLLAEARVLALQDAEDASDLEEDEEIREILRALGEELQGHGALDLSNGRIKKDDAEEIGPGDEELIYDYEDYNDVDLGLAENMLESFKGQAGMSGPAGNLMRSLGVNMPRDEDGD</sequence>